<accession>A0A7W6NLV6</accession>
<dbReference type="EMBL" id="JACIEZ010000013">
    <property type="protein sequence ID" value="MBB4066920.1"/>
    <property type="molecule type" value="Genomic_DNA"/>
</dbReference>
<sequence>MGTADTPQTGNDKDLPQAACAPASLSDILGGLSETEKSHLSVRDMTEALGERSFGASLAVFALPNLMPLPPGSTIVFGIPLLFVTWQMTVNTGGGLRLPERFANYRIERETFAAFAGRAIPYLRFFERWVRPRFGFPQRRLAERMLGAFALMLATVVFLPIPLGNWLPALALAIIGLTLSARDGLGLIAGVFVGILSMFVVAGTVLATGAAIAYIL</sequence>
<evidence type="ECO:0000313" key="3">
    <source>
        <dbReference type="Proteomes" id="UP000528286"/>
    </source>
</evidence>
<dbReference type="RefSeq" id="WP_183368201.1">
    <property type="nucleotide sequence ID" value="NZ_JACIEZ010000013.1"/>
</dbReference>
<dbReference type="PANTHER" id="PTHR41795">
    <property type="entry name" value="EXOPOLYSACCHARIDE SYNTHESIS PROTEIN"/>
    <property type="match status" value="1"/>
</dbReference>
<organism evidence="2 3">
    <name type="scientific">Gellertiella hungarica</name>
    <dbReference type="NCBI Taxonomy" id="1572859"/>
    <lineage>
        <taxon>Bacteria</taxon>
        <taxon>Pseudomonadati</taxon>
        <taxon>Pseudomonadota</taxon>
        <taxon>Alphaproteobacteria</taxon>
        <taxon>Hyphomicrobiales</taxon>
        <taxon>Rhizobiaceae</taxon>
        <taxon>Gellertiella</taxon>
    </lineage>
</organism>
<keyword evidence="1" id="KW-0472">Membrane</keyword>
<keyword evidence="1" id="KW-0812">Transmembrane</keyword>
<dbReference type="AlphaFoldDB" id="A0A7W6NLV6"/>
<evidence type="ECO:0000256" key="1">
    <source>
        <dbReference type="SAM" id="Phobius"/>
    </source>
</evidence>
<protein>
    <recommendedName>
        <fullName evidence="4">Exopolysaccharide biosynthesis protein exod</fullName>
    </recommendedName>
</protein>
<proteinExistence type="predicted"/>
<dbReference type="Pfam" id="PF06055">
    <property type="entry name" value="ExoD"/>
    <property type="match status" value="1"/>
</dbReference>
<dbReference type="InterPro" id="IPR010331">
    <property type="entry name" value="ExoD"/>
</dbReference>
<gene>
    <name evidence="2" type="ORF">GGR23_004147</name>
</gene>
<comment type="caution">
    <text evidence="2">The sequence shown here is derived from an EMBL/GenBank/DDBJ whole genome shotgun (WGS) entry which is preliminary data.</text>
</comment>
<dbReference type="PIRSF" id="PIRSF033239">
    <property type="entry name" value="ExoD"/>
    <property type="match status" value="1"/>
</dbReference>
<keyword evidence="1" id="KW-1133">Transmembrane helix</keyword>
<feature type="transmembrane region" description="Helical" evidence="1">
    <location>
        <begin position="187"/>
        <end position="215"/>
    </location>
</feature>
<dbReference type="PANTHER" id="PTHR41795:SF1">
    <property type="entry name" value="EXOPOLYSACCHARIDE SYNTHESIS PROTEIN"/>
    <property type="match status" value="1"/>
</dbReference>
<keyword evidence="3" id="KW-1185">Reference proteome</keyword>
<evidence type="ECO:0000313" key="2">
    <source>
        <dbReference type="EMBL" id="MBB4066920.1"/>
    </source>
</evidence>
<evidence type="ECO:0008006" key="4">
    <source>
        <dbReference type="Google" id="ProtNLM"/>
    </source>
</evidence>
<dbReference type="Proteomes" id="UP000528286">
    <property type="component" value="Unassembled WGS sequence"/>
</dbReference>
<reference evidence="2 3" key="1">
    <citation type="submission" date="2020-08" db="EMBL/GenBank/DDBJ databases">
        <title>Genomic Encyclopedia of Type Strains, Phase IV (KMG-IV): sequencing the most valuable type-strain genomes for metagenomic binning, comparative biology and taxonomic classification.</title>
        <authorList>
            <person name="Goeker M."/>
        </authorList>
    </citation>
    <scope>NUCLEOTIDE SEQUENCE [LARGE SCALE GENOMIC DNA]</scope>
    <source>
        <strain evidence="2 3">DSM 29853</strain>
    </source>
</reference>
<name>A0A7W6NLV6_9HYPH</name>
<feature type="transmembrane region" description="Helical" evidence="1">
    <location>
        <begin position="146"/>
        <end position="167"/>
    </location>
</feature>